<dbReference type="InterPro" id="IPR051055">
    <property type="entry name" value="PIF1_helicase"/>
</dbReference>
<protein>
    <submittedName>
        <fullName evidence="1">Uncharacterized protein</fullName>
    </submittedName>
</protein>
<gene>
    <name evidence="1" type="ORF">PACLA_8A069235</name>
</gene>
<keyword evidence="2" id="KW-1185">Reference proteome</keyword>
<evidence type="ECO:0000313" key="2">
    <source>
        <dbReference type="Proteomes" id="UP001152795"/>
    </source>
</evidence>
<dbReference type="EMBL" id="CACRXK020006565">
    <property type="protein sequence ID" value="CAB4009764.1"/>
    <property type="molecule type" value="Genomic_DNA"/>
</dbReference>
<dbReference type="AlphaFoldDB" id="A0A7D9EGC7"/>
<dbReference type="PANTHER" id="PTHR47642">
    <property type="entry name" value="ATP-DEPENDENT DNA HELICASE"/>
    <property type="match status" value="1"/>
</dbReference>
<sequence>DTLNEAVVDLPSLKREHMHYVALSRLRSILGLHILNLNEKKIAVSKKVQEEMTRLRQNSVLKSHLPFLYKDTSETFKILFQNVRSLHLRVADVASDYNTKAADINIFVETALCSTSSSCFSDKNETDSGSKTALISTGSTSEQVDPDSYVLSSADCSLVMVLTNMLNIMEEDEKSDDEHELLSLLESEDKVNDALRLMNIPQSDSYLYSSDSSSEDDE</sequence>
<accession>A0A7D9EGC7</accession>
<proteinExistence type="predicted"/>
<evidence type="ECO:0000313" key="1">
    <source>
        <dbReference type="EMBL" id="CAB4009764.1"/>
    </source>
</evidence>
<feature type="non-terminal residue" evidence="1">
    <location>
        <position position="1"/>
    </location>
</feature>
<comment type="caution">
    <text evidence="1">The sequence shown here is derived from an EMBL/GenBank/DDBJ whole genome shotgun (WGS) entry which is preliminary data.</text>
</comment>
<name>A0A7D9EGC7_PARCT</name>
<dbReference type="Proteomes" id="UP001152795">
    <property type="component" value="Unassembled WGS sequence"/>
</dbReference>
<dbReference type="OrthoDB" id="10046327at2759"/>
<dbReference type="PANTHER" id="PTHR47642:SF5">
    <property type="entry name" value="ATP-DEPENDENT DNA HELICASE"/>
    <property type="match status" value="1"/>
</dbReference>
<organism evidence="1 2">
    <name type="scientific">Paramuricea clavata</name>
    <name type="common">Red gorgonian</name>
    <name type="synonym">Violescent sea-whip</name>
    <dbReference type="NCBI Taxonomy" id="317549"/>
    <lineage>
        <taxon>Eukaryota</taxon>
        <taxon>Metazoa</taxon>
        <taxon>Cnidaria</taxon>
        <taxon>Anthozoa</taxon>
        <taxon>Octocorallia</taxon>
        <taxon>Malacalcyonacea</taxon>
        <taxon>Plexauridae</taxon>
        <taxon>Paramuricea</taxon>
    </lineage>
</organism>
<reference evidence="1" key="1">
    <citation type="submission" date="2020-04" db="EMBL/GenBank/DDBJ databases">
        <authorList>
            <person name="Alioto T."/>
            <person name="Alioto T."/>
            <person name="Gomez Garrido J."/>
        </authorList>
    </citation>
    <scope>NUCLEOTIDE SEQUENCE</scope>
    <source>
        <strain evidence="1">A484AB</strain>
    </source>
</reference>